<evidence type="ECO:0000256" key="5">
    <source>
        <dbReference type="PROSITE-ProRule" id="PRU01248"/>
    </source>
</evidence>
<proteinExistence type="inferred from homology"/>
<keyword evidence="3 5" id="KW-0238">DNA-binding</keyword>
<dbReference type="Gene3D" id="1.10.150.130">
    <property type="match status" value="1"/>
</dbReference>
<dbReference type="InterPro" id="IPR044068">
    <property type="entry name" value="CB"/>
</dbReference>
<accession>A0ABS3HE19</accession>
<dbReference type="InterPro" id="IPR050090">
    <property type="entry name" value="Tyrosine_recombinase_XerCD"/>
</dbReference>
<organism evidence="8 9">
    <name type="scientific">Candidatus Enterococcus murrayae</name>
    <dbReference type="NCBI Taxonomy" id="2815321"/>
    <lineage>
        <taxon>Bacteria</taxon>
        <taxon>Bacillati</taxon>
        <taxon>Bacillota</taxon>
        <taxon>Bacilli</taxon>
        <taxon>Lactobacillales</taxon>
        <taxon>Enterococcaceae</taxon>
        <taxon>Enterococcus</taxon>
    </lineage>
</organism>
<dbReference type="PROSITE" id="PS51900">
    <property type="entry name" value="CB"/>
    <property type="match status" value="1"/>
</dbReference>
<reference evidence="8 9" key="1">
    <citation type="submission" date="2021-03" db="EMBL/GenBank/DDBJ databases">
        <title>Enterococcal diversity collection.</title>
        <authorList>
            <person name="Gilmore M.S."/>
            <person name="Schwartzman J."/>
            <person name="Van Tyne D."/>
            <person name="Martin M."/>
            <person name="Earl A.M."/>
            <person name="Manson A.L."/>
            <person name="Straub T."/>
            <person name="Salamzade R."/>
            <person name="Saavedra J."/>
            <person name="Lebreton F."/>
            <person name="Prichula J."/>
            <person name="Schaufler K."/>
            <person name="Gaca A."/>
            <person name="Sgardioli B."/>
            <person name="Wagenaar J."/>
            <person name="Strong T."/>
        </authorList>
    </citation>
    <scope>NUCLEOTIDE SEQUENCE [LARGE SCALE GENOMIC DNA]</scope>
    <source>
        <strain evidence="8 9">MJM16</strain>
    </source>
</reference>
<keyword evidence="4" id="KW-0233">DNA recombination</keyword>
<dbReference type="Pfam" id="PF00589">
    <property type="entry name" value="Phage_integrase"/>
    <property type="match status" value="1"/>
</dbReference>
<evidence type="ECO:0000313" key="8">
    <source>
        <dbReference type="EMBL" id="MBO0451184.1"/>
    </source>
</evidence>
<keyword evidence="2" id="KW-0229">DNA integration</keyword>
<dbReference type="InterPro" id="IPR013762">
    <property type="entry name" value="Integrase-like_cat_sf"/>
</dbReference>
<evidence type="ECO:0000259" key="7">
    <source>
        <dbReference type="PROSITE" id="PS51900"/>
    </source>
</evidence>
<keyword evidence="9" id="KW-1185">Reference proteome</keyword>
<evidence type="ECO:0000256" key="3">
    <source>
        <dbReference type="ARBA" id="ARBA00023125"/>
    </source>
</evidence>
<evidence type="ECO:0000313" key="9">
    <source>
        <dbReference type="Proteomes" id="UP000664495"/>
    </source>
</evidence>
<evidence type="ECO:0000259" key="6">
    <source>
        <dbReference type="PROSITE" id="PS51898"/>
    </source>
</evidence>
<dbReference type="Gene3D" id="1.10.443.10">
    <property type="entry name" value="Intergrase catalytic core"/>
    <property type="match status" value="1"/>
</dbReference>
<dbReference type="CDD" id="cd01189">
    <property type="entry name" value="INT_ICEBs1_C_like"/>
    <property type="match status" value="1"/>
</dbReference>
<dbReference type="InterPro" id="IPR002104">
    <property type="entry name" value="Integrase_catalytic"/>
</dbReference>
<evidence type="ECO:0000256" key="1">
    <source>
        <dbReference type="ARBA" id="ARBA00008857"/>
    </source>
</evidence>
<evidence type="ECO:0000256" key="4">
    <source>
        <dbReference type="ARBA" id="ARBA00023172"/>
    </source>
</evidence>
<comment type="similarity">
    <text evidence="1">Belongs to the 'phage' integrase family.</text>
</comment>
<dbReference type="EMBL" id="JAFLVR010000005">
    <property type="protein sequence ID" value="MBO0451184.1"/>
    <property type="molecule type" value="Genomic_DNA"/>
</dbReference>
<dbReference type="Proteomes" id="UP000664495">
    <property type="component" value="Unassembled WGS sequence"/>
</dbReference>
<comment type="caution">
    <text evidence="8">The sequence shown here is derived from an EMBL/GenBank/DDBJ whole genome shotgun (WGS) entry which is preliminary data.</text>
</comment>
<dbReference type="PROSITE" id="PS51898">
    <property type="entry name" value="TYR_RECOMBINASE"/>
    <property type="match status" value="1"/>
</dbReference>
<dbReference type="InterPro" id="IPR010998">
    <property type="entry name" value="Integrase_recombinase_N"/>
</dbReference>
<protein>
    <submittedName>
        <fullName evidence="8">Site-specific integrase</fullName>
    </submittedName>
</protein>
<evidence type="ECO:0000256" key="2">
    <source>
        <dbReference type="ARBA" id="ARBA00022908"/>
    </source>
</evidence>
<dbReference type="PANTHER" id="PTHR30349">
    <property type="entry name" value="PHAGE INTEGRASE-RELATED"/>
    <property type="match status" value="1"/>
</dbReference>
<dbReference type="Pfam" id="PF14659">
    <property type="entry name" value="Phage_int_SAM_3"/>
    <property type="match status" value="1"/>
</dbReference>
<gene>
    <name evidence="8" type="ORF">JZO85_02830</name>
</gene>
<feature type="domain" description="Core-binding (CB)" evidence="7">
    <location>
        <begin position="69"/>
        <end position="150"/>
    </location>
</feature>
<feature type="domain" description="Tyr recombinase" evidence="6">
    <location>
        <begin position="171"/>
        <end position="361"/>
    </location>
</feature>
<dbReference type="RefSeq" id="WP_207106992.1">
    <property type="nucleotide sequence ID" value="NZ_JAFLVR010000005.1"/>
</dbReference>
<dbReference type="SUPFAM" id="SSF56349">
    <property type="entry name" value="DNA breaking-rejoining enzymes"/>
    <property type="match status" value="1"/>
</dbReference>
<sequence length="364" mass="42183">MSRTGENIYRRKDGRWEGRYIKGRQSNGKLHYGYIYSKSFHEVKEKLFLYKMHYKENYLNRRKSNVQSITLEDWALGWLSLQEKKVKPNTYISYESKMKNHLLPIIGDIPLKELTTIELQQAVNELEKGLNPSSLKAVFRVLRTCLNDAVNKEVLLNNPLKKVTFPSENKAQLKAFTAEEQEQIIQAINDEKDLPILFALRTGLRIGEIAGLQWSDIDWNRKILYVRHNAQRIKIKDQEKQSRIVIVPPKTDLSHRVVPLSEELVELLSELKKTSPSDFVFSSKEGPADPRTIRNHFKRLKKLANVSDLPFHALRHSFATRCIEKDVPVTTVSSLLGHKSVKMTLDIYTDSFIRDKREAISKIG</sequence>
<dbReference type="InterPro" id="IPR004107">
    <property type="entry name" value="Integrase_SAM-like_N"/>
</dbReference>
<dbReference type="InterPro" id="IPR011010">
    <property type="entry name" value="DNA_brk_join_enz"/>
</dbReference>
<dbReference type="PANTHER" id="PTHR30349:SF64">
    <property type="entry name" value="PROPHAGE INTEGRASE INTD-RELATED"/>
    <property type="match status" value="1"/>
</dbReference>
<name>A0ABS3HE19_9ENTE</name>